<accession>A0ABQ0FQ95</accession>
<name>A0ABQ0FQ95_APOSI</name>
<dbReference type="Proteomes" id="UP001623349">
    <property type="component" value="Unassembled WGS sequence"/>
</dbReference>
<keyword evidence="2" id="KW-1185">Reference proteome</keyword>
<organism evidence="1 2">
    <name type="scientific">Apodemus speciosus</name>
    <name type="common">Large Japanese field mouse</name>
    <dbReference type="NCBI Taxonomy" id="105296"/>
    <lineage>
        <taxon>Eukaryota</taxon>
        <taxon>Metazoa</taxon>
        <taxon>Chordata</taxon>
        <taxon>Craniata</taxon>
        <taxon>Vertebrata</taxon>
        <taxon>Euteleostomi</taxon>
        <taxon>Mammalia</taxon>
        <taxon>Eutheria</taxon>
        <taxon>Euarchontoglires</taxon>
        <taxon>Glires</taxon>
        <taxon>Rodentia</taxon>
        <taxon>Myomorpha</taxon>
        <taxon>Muroidea</taxon>
        <taxon>Muridae</taxon>
        <taxon>Murinae</taxon>
        <taxon>Apodemus</taxon>
    </lineage>
</organism>
<proteinExistence type="predicted"/>
<dbReference type="InterPro" id="IPR040118">
    <property type="entry name" value="C144A/B/C"/>
</dbReference>
<sequence length="170" mass="19070">MKKIFSMPPPERRAHEGRRRNCCEVSKVSQAEMGVPVAMLRLEVIKLWDQNHLTLGKTDATAHLKTSNSPRRLNYSARYTTSGKYGIDFSHLKTGLGTDGEATTAEKLGSVRETPSASFLTQMELKMKSIRSAIAEVNTQECLVKKELDAMKQLYRGELEHIDSMALENV</sequence>
<comment type="caution">
    <text evidence="1">The sequence shown here is derived from an EMBL/GenBank/DDBJ whole genome shotgun (WGS) entry which is preliminary data.</text>
</comment>
<dbReference type="EMBL" id="BAAFST010000018">
    <property type="protein sequence ID" value="GAB1301424.1"/>
    <property type="molecule type" value="Genomic_DNA"/>
</dbReference>
<evidence type="ECO:0000313" key="2">
    <source>
        <dbReference type="Proteomes" id="UP001623349"/>
    </source>
</evidence>
<protein>
    <submittedName>
        <fullName evidence="1">Uncharacterized protein</fullName>
    </submittedName>
</protein>
<dbReference type="PANTHER" id="PTHR22245">
    <property type="entry name" value="COILED-COIL DOMAIN-CONTAINING PROTEIN 144A-RELATED"/>
    <property type="match status" value="1"/>
</dbReference>
<gene>
    <name evidence="1" type="ORF">APTSU1_001666200</name>
</gene>
<reference evidence="1 2" key="1">
    <citation type="submission" date="2024-08" db="EMBL/GenBank/DDBJ databases">
        <title>The draft genome of Apodemus speciosus.</title>
        <authorList>
            <person name="Nabeshima K."/>
            <person name="Suzuki S."/>
            <person name="Onuma M."/>
        </authorList>
    </citation>
    <scope>NUCLEOTIDE SEQUENCE [LARGE SCALE GENOMIC DNA]</scope>
    <source>
        <strain evidence="1">IB14-021</strain>
    </source>
</reference>
<evidence type="ECO:0000313" key="1">
    <source>
        <dbReference type="EMBL" id="GAB1301424.1"/>
    </source>
</evidence>
<dbReference type="PANTHER" id="PTHR22245:SF4">
    <property type="entry name" value="RIKEN CDNA 4921524L21 GENE"/>
    <property type="match status" value="1"/>
</dbReference>